<dbReference type="AlphaFoldDB" id="A0A3B1ADQ7"/>
<dbReference type="EMBL" id="UOFU01000360">
    <property type="protein sequence ID" value="VAX04049.1"/>
    <property type="molecule type" value="Genomic_DNA"/>
</dbReference>
<dbReference type="PANTHER" id="PTHR30636">
    <property type="entry name" value="UPF0701 PROTEIN YICC"/>
    <property type="match status" value="1"/>
</dbReference>
<feature type="coiled-coil region" evidence="6">
    <location>
        <begin position="139"/>
        <end position="203"/>
    </location>
</feature>
<dbReference type="Pfam" id="PF03755">
    <property type="entry name" value="YicC-like_N"/>
    <property type="match status" value="1"/>
</dbReference>
<evidence type="ECO:0000256" key="4">
    <source>
        <dbReference type="ARBA" id="ARBA00022801"/>
    </source>
</evidence>
<proteinExistence type="inferred from homology"/>
<organism evidence="9">
    <name type="scientific">hydrothermal vent metagenome</name>
    <dbReference type="NCBI Taxonomy" id="652676"/>
    <lineage>
        <taxon>unclassified sequences</taxon>
        <taxon>metagenomes</taxon>
        <taxon>ecological metagenomes</taxon>
    </lineage>
</organism>
<dbReference type="InterPro" id="IPR013551">
    <property type="entry name" value="YicC-like_C"/>
</dbReference>
<dbReference type="GO" id="GO:0016787">
    <property type="term" value="F:hydrolase activity"/>
    <property type="evidence" value="ECO:0007669"/>
    <property type="project" value="UniProtKB-KW"/>
</dbReference>
<evidence type="ECO:0000256" key="6">
    <source>
        <dbReference type="SAM" id="Coils"/>
    </source>
</evidence>
<feature type="domain" description="Endoribonuclease YicC-like N-terminal" evidence="7">
    <location>
        <begin position="2"/>
        <end position="154"/>
    </location>
</feature>
<evidence type="ECO:0000256" key="1">
    <source>
        <dbReference type="ARBA" id="ARBA00001968"/>
    </source>
</evidence>
<dbReference type="InterPro" id="IPR013527">
    <property type="entry name" value="YicC-like_N"/>
</dbReference>
<comment type="cofactor">
    <cofactor evidence="1">
        <name>a divalent metal cation</name>
        <dbReference type="ChEBI" id="CHEBI:60240"/>
    </cofactor>
</comment>
<name>A0A3B1ADQ7_9ZZZZ</name>
<evidence type="ECO:0000259" key="8">
    <source>
        <dbReference type="Pfam" id="PF08340"/>
    </source>
</evidence>
<accession>A0A3B1ADQ7</accession>
<sequence>MIRSMTGFARREDSTDDGLLVWELRSVNHRFSEVSPRLPEELRSLEPLVRERIGKRIKRGKLDATLRFKPVPQVDQPLEIDHELATRLSRASREIDGLLYNAAPVDSFDVLRWPGVLVAPAQDFARIGEAALALLDATLGELMNNREREGEQLKRVIEQRCAAMETQVAKVRKRLPEVLQAVRERLQARLSELAGELDNDRVEQEIALLANKADVDEELDRLDTHIAEVRRVLAQDEPVGRRLDFLMQELNREANTLGSKSVDAELTQASVELKVLIEQMREQVQNIE</sequence>
<protein>
    <submittedName>
        <fullName evidence="9">Protein YicC</fullName>
    </submittedName>
</protein>
<evidence type="ECO:0000256" key="2">
    <source>
        <dbReference type="ARBA" id="ARBA00022722"/>
    </source>
</evidence>
<dbReference type="NCBIfam" id="TIGR00255">
    <property type="entry name" value="YicC/YloC family endoribonuclease"/>
    <property type="match status" value="1"/>
</dbReference>
<feature type="domain" description="Endoribonuclease YicC-like C-terminal" evidence="8">
    <location>
        <begin position="171"/>
        <end position="288"/>
    </location>
</feature>
<gene>
    <name evidence="9" type="ORF">MNBD_GAMMA20-2535</name>
</gene>
<evidence type="ECO:0000259" key="7">
    <source>
        <dbReference type="Pfam" id="PF03755"/>
    </source>
</evidence>
<evidence type="ECO:0000313" key="9">
    <source>
        <dbReference type="EMBL" id="VAX04049.1"/>
    </source>
</evidence>
<keyword evidence="2" id="KW-0540">Nuclease</keyword>
<dbReference type="InterPro" id="IPR005229">
    <property type="entry name" value="YicC/YloC-like"/>
</dbReference>
<evidence type="ECO:0000256" key="3">
    <source>
        <dbReference type="ARBA" id="ARBA00022759"/>
    </source>
</evidence>
<keyword evidence="4" id="KW-0378">Hydrolase</keyword>
<comment type="similarity">
    <text evidence="5">Belongs to the YicC/YloC family.</text>
</comment>
<keyword evidence="3" id="KW-0255">Endonuclease</keyword>
<dbReference type="PANTHER" id="PTHR30636:SF3">
    <property type="entry name" value="UPF0701 PROTEIN YICC"/>
    <property type="match status" value="1"/>
</dbReference>
<evidence type="ECO:0000256" key="5">
    <source>
        <dbReference type="ARBA" id="ARBA00035648"/>
    </source>
</evidence>
<dbReference type="Pfam" id="PF08340">
    <property type="entry name" value="YicC-like_C"/>
    <property type="match status" value="1"/>
</dbReference>
<reference evidence="9" key="1">
    <citation type="submission" date="2018-06" db="EMBL/GenBank/DDBJ databases">
        <authorList>
            <person name="Zhirakovskaya E."/>
        </authorList>
    </citation>
    <scope>NUCLEOTIDE SEQUENCE</scope>
</reference>
<dbReference type="GO" id="GO:0004521">
    <property type="term" value="F:RNA endonuclease activity"/>
    <property type="evidence" value="ECO:0007669"/>
    <property type="project" value="InterPro"/>
</dbReference>
<keyword evidence="6" id="KW-0175">Coiled coil</keyword>